<accession>A0A964RLV8</accession>
<evidence type="ECO:0000259" key="2">
    <source>
        <dbReference type="Pfam" id="PF17829"/>
    </source>
</evidence>
<evidence type="ECO:0000313" key="5">
    <source>
        <dbReference type="Proteomes" id="UP000656077"/>
    </source>
</evidence>
<dbReference type="InterPro" id="IPR024361">
    <property type="entry name" value="BACON"/>
</dbReference>
<protein>
    <recommendedName>
        <fullName evidence="6">Gylcosyl hydrolase 115 C-terminal domain-containing protein</fullName>
    </recommendedName>
</protein>
<dbReference type="InterPro" id="IPR041437">
    <property type="entry name" value="GH115_C"/>
</dbReference>
<dbReference type="GO" id="GO:0005975">
    <property type="term" value="P:carbohydrate metabolic process"/>
    <property type="evidence" value="ECO:0007669"/>
    <property type="project" value="UniProtKB-ARBA"/>
</dbReference>
<dbReference type="PANTHER" id="PTHR37842">
    <property type="match status" value="1"/>
</dbReference>
<dbReference type="Gene3D" id="1.20.58.2150">
    <property type="match status" value="1"/>
</dbReference>
<dbReference type="InterPro" id="IPR042301">
    <property type="entry name" value="GH115_sf"/>
</dbReference>
<feature type="domain" description="Gylcosyl hydrolase 115 C-terminal" evidence="2">
    <location>
        <begin position="769"/>
        <end position="941"/>
    </location>
</feature>
<dbReference type="Gene3D" id="2.60.120.1620">
    <property type="match status" value="1"/>
</dbReference>
<reference evidence="4" key="1">
    <citation type="submission" date="2019-12" db="EMBL/GenBank/DDBJ databases">
        <title>Microbes associate with the intestines of laboratory mice.</title>
        <authorList>
            <person name="Navarre W."/>
            <person name="Wong E."/>
        </authorList>
    </citation>
    <scope>NUCLEOTIDE SEQUENCE</scope>
    <source>
        <strain evidence="4">NM79_F5</strain>
    </source>
</reference>
<proteinExistence type="predicted"/>
<dbReference type="Pfam" id="PF15979">
    <property type="entry name" value="Glyco_hydro_115"/>
    <property type="match status" value="1"/>
</dbReference>
<dbReference type="Pfam" id="PF19190">
    <property type="entry name" value="BACON_2"/>
    <property type="match status" value="1"/>
</dbReference>
<dbReference type="Proteomes" id="UP000656077">
    <property type="component" value="Unassembled WGS sequence"/>
</dbReference>
<dbReference type="GO" id="GO:0016787">
    <property type="term" value="F:hydrolase activity"/>
    <property type="evidence" value="ECO:0007669"/>
    <property type="project" value="UniProtKB-KW"/>
</dbReference>
<evidence type="ECO:0000313" key="4">
    <source>
        <dbReference type="EMBL" id="MVX63977.1"/>
    </source>
</evidence>
<sequence>MKNVTIVAAGKAAAIYVDSKGNDYKGLKLVANSFAEDVNLVTGVTPTVVTDVRELKKTVVIAGSIGNNRIIDSLITKGILDVSLIKDKRECYKTQVVKKPIEGVDTAIVVVGSDKRGTIYGIYRISELIGVSPWVYFADVMPAKKSELIFSEKDLTITSKEPSVKYRGFFLNDEWPSLGSWVTNAFEDFNEEFYDKVFQLILRLKGNFMWPAMWSAVFSENGKSYPLANAELADEYGIVMGTSHHEPMFRAGEEWKNINGQYGTNPLWDFSSNADAITKFWEDGLKRNKGLESLITIGMRGEQDSALKGSEEENIELLKDIIRTQKRLLKEQGLEYAPQVLTIYKEVEKYWYGTDNTEGLRTWDVLDDVTIMLADDNFANVRTLPEEAERNRKAGWGMYYHFDYHGGPRSYEWVNTTPLEKVWEQMTMAYYYGVRDIWIVNIGDLKPNELPVSYFLDLAYDFETWGVNGRNKTKEYTKKWTMQQFGNAVDEDVLDGIESILIGYTKMSGCRKPEVTFADTYSYINYNEAQRVMEKAIDLENKSKKYYDEMPEVYKDAYYQLVYYPAAASANIVKMQIYAGLNNLYYKRNSALANLYAELVEECKAKDIEMQAYYNDNMSNGKWKGMMSSPHIGYMEWSPDSWTYPEVFKISLKDGSSMIVDVQGTEEAYCSGTAVLPVFTNLGKESYSIVISNGGNKEFDYKIETSADWIKLNSKQGTMSDGIKINVLIDWNKVSKTSSGLIIISGAGKTVKVNVTAEVIDITGLPDMTFVEAHDVVSIEAEHVVDKVQKSNVEWKLLKNYGRTLSSMKMFPTTVSFEKAEDAPYLEYRLRVNEEAEYTLATYVAPTNNLAKKSRLKYAVAFDDEKPTIADALPKDFIAGDYDNDIWCNAVLENIHITTTIHKLDKGIHTLRFYGLDAGLVLQKLVLSKGKLPNSFFGPEESFYKYEQSFKDCKSKATIET</sequence>
<organism evidence="4 5">
    <name type="scientific">Clostridium chromiireducens</name>
    <dbReference type="NCBI Taxonomy" id="225345"/>
    <lineage>
        <taxon>Bacteria</taxon>
        <taxon>Bacillati</taxon>
        <taxon>Bacillota</taxon>
        <taxon>Clostridia</taxon>
        <taxon>Eubacteriales</taxon>
        <taxon>Clostridiaceae</taxon>
        <taxon>Clostridium</taxon>
    </lineage>
</organism>
<dbReference type="Gene3D" id="3.20.20.520">
    <property type="entry name" value="Glycosyl hydrolase family 115"/>
    <property type="match status" value="1"/>
</dbReference>
<dbReference type="AlphaFoldDB" id="A0A964RLV8"/>
<feature type="domain" description="BACON" evidence="3">
    <location>
        <begin position="684"/>
        <end position="757"/>
    </location>
</feature>
<dbReference type="PANTHER" id="PTHR37842:SF2">
    <property type="entry name" value="GYLCOSYL HYDROLASE 115 C-TERMINAL DOMAIN-CONTAINING PROTEIN"/>
    <property type="match status" value="1"/>
</dbReference>
<dbReference type="InterPro" id="IPR029018">
    <property type="entry name" value="Hex-like_dom2"/>
</dbReference>
<dbReference type="Gene3D" id="3.30.379.10">
    <property type="entry name" value="Chitobiase/beta-hexosaminidase domain 2-like"/>
    <property type="match status" value="1"/>
</dbReference>
<evidence type="ECO:0000256" key="1">
    <source>
        <dbReference type="ARBA" id="ARBA00022801"/>
    </source>
</evidence>
<comment type="caution">
    <text evidence="4">The sequence shown here is derived from an EMBL/GenBank/DDBJ whole genome shotgun (WGS) entry which is preliminary data.</text>
</comment>
<dbReference type="Pfam" id="PF17829">
    <property type="entry name" value="GH115_C"/>
    <property type="match status" value="1"/>
</dbReference>
<evidence type="ECO:0000259" key="3">
    <source>
        <dbReference type="Pfam" id="PF19190"/>
    </source>
</evidence>
<name>A0A964RLV8_9CLOT</name>
<keyword evidence="1" id="KW-0378">Hydrolase</keyword>
<dbReference type="RefSeq" id="WP_160359026.1">
    <property type="nucleotide sequence ID" value="NZ_WSRQ01000012.1"/>
</dbReference>
<dbReference type="InterPro" id="IPR031924">
    <property type="entry name" value="GH115"/>
</dbReference>
<evidence type="ECO:0008006" key="6">
    <source>
        <dbReference type="Google" id="ProtNLM"/>
    </source>
</evidence>
<dbReference type="EMBL" id="WSRQ01000012">
    <property type="protein sequence ID" value="MVX63977.1"/>
    <property type="molecule type" value="Genomic_DNA"/>
</dbReference>
<gene>
    <name evidence="4" type="ORF">GKZ28_09755</name>
</gene>